<accession>A0A3S0W487</accession>
<comment type="caution">
    <text evidence="2">The sequence shown here is derived from an EMBL/GenBank/DDBJ whole genome shotgun (WGS) entry which is preliminary data.</text>
</comment>
<feature type="chain" id="PRO_5018662057" evidence="1">
    <location>
        <begin position="23"/>
        <end position="125"/>
    </location>
</feature>
<dbReference type="EMBL" id="RZHF01000029">
    <property type="protein sequence ID" value="RUR27716.1"/>
    <property type="molecule type" value="Genomic_DNA"/>
</dbReference>
<name>A0A3S0W487_9GAMM</name>
<keyword evidence="1" id="KW-0732">Signal</keyword>
<dbReference type="Proteomes" id="UP000287023">
    <property type="component" value="Unassembled WGS sequence"/>
</dbReference>
<evidence type="ECO:0000313" key="3">
    <source>
        <dbReference type="Proteomes" id="UP000287023"/>
    </source>
</evidence>
<sequence length="125" mass="13968">MKKIAFLFIAAWAFVFSMAAQANWYEGGTLHEASALEWQQATDGNKLATAGDLFAVLMQNGYITSSITSQIKGVSDLRRFSQELANQLDDAFQPDPDPEENRRLFANQKVNESAVLIMTMMGWID</sequence>
<keyword evidence="3" id="KW-1185">Reference proteome</keyword>
<proteinExistence type="predicted"/>
<organism evidence="2 3">
    <name type="scientific">Vreelandella nanhaiensis</name>
    <dbReference type="NCBI Taxonomy" id="1258546"/>
    <lineage>
        <taxon>Bacteria</taxon>
        <taxon>Pseudomonadati</taxon>
        <taxon>Pseudomonadota</taxon>
        <taxon>Gammaproteobacteria</taxon>
        <taxon>Oceanospirillales</taxon>
        <taxon>Halomonadaceae</taxon>
        <taxon>Vreelandella</taxon>
    </lineage>
</organism>
<dbReference type="AlphaFoldDB" id="A0A3S0W487"/>
<protein>
    <submittedName>
        <fullName evidence="2">Uncharacterized protein</fullName>
    </submittedName>
</protein>
<evidence type="ECO:0000313" key="2">
    <source>
        <dbReference type="EMBL" id="RUR27716.1"/>
    </source>
</evidence>
<evidence type="ECO:0000256" key="1">
    <source>
        <dbReference type="SAM" id="SignalP"/>
    </source>
</evidence>
<feature type="signal peptide" evidence="1">
    <location>
        <begin position="1"/>
        <end position="22"/>
    </location>
</feature>
<dbReference type="RefSeq" id="WP_127063684.1">
    <property type="nucleotide sequence ID" value="NZ_RZHF01000029.1"/>
</dbReference>
<dbReference type="OrthoDB" id="6638359at2"/>
<reference evidence="2 3" key="1">
    <citation type="submission" date="2018-12" db="EMBL/GenBank/DDBJ databases">
        <title>three novel Halomonas strain isolated from plants.</title>
        <authorList>
            <person name="Sun C."/>
        </authorList>
    </citation>
    <scope>NUCLEOTIDE SEQUENCE [LARGE SCALE GENOMIC DNA]</scope>
    <source>
        <strain evidence="2 3">JCM 18142</strain>
    </source>
</reference>
<gene>
    <name evidence="2" type="ORF">ELY38_18805</name>
</gene>